<feature type="region of interest" description="Disordered" evidence="1">
    <location>
        <begin position="196"/>
        <end position="241"/>
    </location>
</feature>
<accession>A0AAD3SVW3</accession>
<reference evidence="2" key="1">
    <citation type="submission" date="2023-05" db="EMBL/GenBank/DDBJ databases">
        <title>Nepenthes gracilis genome sequencing.</title>
        <authorList>
            <person name="Fukushima K."/>
        </authorList>
    </citation>
    <scope>NUCLEOTIDE SEQUENCE</scope>
    <source>
        <strain evidence="2">SING2019-196</strain>
    </source>
</reference>
<gene>
    <name evidence="2" type="ORF">Nepgr_020359</name>
</gene>
<evidence type="ECO:0000313" key="3">
    <source>
        <dbReference type="Proteomes" id="UP001279734"/>
    </source>
</evidence>
<dbReference type="Proteomes" id="UP001279734">
    <property type="component" value="Unassembled WGS sequence"/>
</dbReference>
<dbReference type="EMBL" id="BSYO01000019">
    <property type="protein sequence ID" value="GMH18518.1"/>
    <property type="molecule type" value="Genomic_DNA"/>
</dbReference>
<protein>
    <submittedName>
        <fullName evidence="2">Uncharacterized protein</fullName>
    </submittedName>
</protein>
<sequence>MDYVISGCPTTMKDCTGGLMQLLIVSLGVVWKNPHVADVSTVRASVGSCYRLLMLLLEVDGFSLAAGAVNAEACRNEHVLLSYSEPCRFKENGECLHAAGHIKTSYANITKQGVEIYGAIEPGKGAPPLSLQPISTEDRLVALGRSLYHDEVIGSTEVGSSQDGVPADPPGGVPMSCTSIGILRKNIAKMHKQFDDPRDRLVIPPPFSIDGLPSPKDGGSSICSLQKSKRSRKKNSPIPHN</sequence>
<organism evidence="2 3">
    <name type="scientific">Nepenthes gracilis</name>
    <name type="common">Slender pitcher plant</name>
    <dbReference type="NCBI Taxonomy" id="150966"/>
    <lineage>
        <taxon>Eukaryota</taxon>
        <taxon>Viridiplantae</taxon>
        <taxon>Streptophyta</taxon>
        <taxon>Embryophyta</taxon>
        <taxon>Tracheophyta</taxon>
        <taxon>Spermatophyta</taxon>
        <taxon>Magnoliopsida</taxon>
        <taxon>eudicotyledons</taxon>
        <taxon>Gunneridae</taxon>
        <taxon>Pentapetalae</taxon>
        <taxon>Caryophyllales</taxon>
        <taxon>Nepenthaceae</taxon>
        <taxon>Nepenthes</taxon>
    </lineage>
</organism>
<proteinExistence type="predicted"/>
<dbReference type="AlphaFoldDB" id="A0AAD3SVW3"/>
<evidence type="ECO:0000256" key="1">
    <source>
        <dbReference type="SAM" id="MobiDB-lite"/>
    </source>
</evidence>
<name>A0AAD3SVW3_NEPGR</name>
<comment type="caution">
    <text evidence="2">The sequence shown here is derived from an EMBL/GenBank/DDBJ whole genome shotgun (WGS) entry which is preliminary data.</text>
</comment>
<keyword evidence="3" id="KW-1185">Reference proteome</keyword>
<evidence type="ECO:0000313" key="2">
    <source>
        <dbReference type="EMBL" id="GMH18518.1"/>
    </source>
</evidence>